<accession>A0ABQ5K943</accession>
<name>A0ABQ5K943_9EUKA</name>
<evidence type="ECO:0000313" key="3">
    <source>
        <dbReference type="Proteomes" id="UP001057375"/>
    </source>
</evidence>
<dbReference type="Proteomes" id="UP001057375">
    <property type="component" value="Unassembled WGS sequence"/>
</dbReference>
<keyword evidence="3" id="KW-1185">Reference proteome</keyword>
<organism evidence="2 3">
    <name type="scientific">Aduncisulcus paluster</name>
    <dbReference type="NCBI Taxonomy" id="2918883"/>
    <lineage>
        <taxon>Eukaryota</taxon>
        <taxon>Metamonada</taxon>
        <taxon>Carpediemonas-like organisms</taxon>
        <taxon>Aduncisulcus</taxon>
    </lineage>
</organism>
<protein>
    <submittedName>
        <fullName evidence="2">Uncharacterized protein</fullName>
    </submittedName>
</protein>
<evidence type="ECO:0000313" key="2">
    <source>
        <dbReference type="EMBL" id="GKT27994.1"/>
    </source>
</evidence>
<dbReference type="EMBL" id="BQXS01000117">
    <property type="protein sequence ID" value="GKT27994.1"/>
    <property type="molecule type" value="Genomic_DNA"/>
</dbReference>
<feature type="region of interest" description="Disordered" evidence="1">
    <location>
        <begin position="201"/>
        <end position="224"/>
    </location>
</feature>
<feature type="compositionally biased region" description="Low complexity" evidence="1">
    <location>
        <begin position="212"/>
        <end position="221"/>
    </location>
</feature>
<gene>
    <name evidence="2" type="ORF">ADUPG1_000343</name>
</gene>
<comment type="caution">
    <text evidence="2">The sequence shown here is derived from an EMBL/GenBank/DDBJ whole genome shotgun (WGS) entry which is preliminary data.</text>
</comment>
<evidence type="ECO:0000256" key="1">
    <source>
        <dbReference type="SAM" id="MobiDB-lite"/>
    </source>
</evidence>
<reference evidence="2" key="1">
    <citation type="submission" date="2022-03" db="EMBL/GenBank/DDBJ databases">
        <title>Draft genome sequence of Aduncisulcus paluster, a free-living microaerophilic Fornicata.</title>
        <authorList>
            <person name="Yuyama I."/>
            <person name="Kume K."/>
            <person name="Tamura T."/>
            <person name="Inagaki Y."/>
            <person name="Hashimoto T."/>
        </authorList>
    </citation>
    <scope>NUCLEOTIDE SEQUENCE</scope>
    <source>
        <strain evidence="2">NY0171</strain>
    </source>
</reference>
<proteinExistence type="predicted"/>
<sequence length="266" mass="29892">METDIESTPNTEQLLAAMREVPIREDIISPTCVVPEGKHFFPTDHVEFITPAVLPTPYLPANSYHSRKLTIPSSPSLDNLDSPTYTASKTSYSVPKSSFDFKKQEEYLSKGIKYTSEEESIPQKTISFPATVTGVAGNILATGMQWSAHAIPDLDKVIEEKVAMQLVSSRESFADLHSVESRLKSLEKVYTSSIQSLQSKKPILESRESESEPSLSPPSRIGSDKYNSELIKELRDEYHSLQYQMQTLENVVRRQSKIIQSLSQYL</sequence>